<dbReference type="Gene3D" id="2.60.120.780">
    <property type="entry name" value="PINIT domain"/>
    <property type="match status" value="1"/>
</dbReference>
<dbReference type="PROSITE" id="PS51466">
    <property type="entry name" value="PINIT"/>
    <property type="match status" value="1"/>
</dbReference>
<dbReference type="AlphaFoldDB" id="A0A0N5D4M7"/>
<keyword evidence="3" id="KW-0808">Transferase</keyword>
<dbReference type="Gene3D" id="1.10.720.30">
    <property type="entry name" value="SAP domain"/>
    <property type="match status" value="1"/>
</dbReference>
<keyword evidence="5 8" id="KW-0863">Zinc-finger</keyword>
<evidence type="ECO:0000256" key="9">
    <source>
        <dbReference type="SAM" id="MobiDB-lite"/>
    </source>
</evidence>
<dbReference type="Gene3D" id="3.30.40.10">
    <property type="entry name" value="Zinc/RING finger domain, C3HC4 (zinc finger)"/>
    <property type="match status" value="1"/>
</dbReference>
<dbReference type="GO" id="GO:0008270">
    <property type="term" value="F:zinc ion binding"/>
    <property type="evidence" value="ECO:0007669"/>
    <property type="project" value="UniProtKB-KW"/>
</dbReference>
<dbReference type="PROSITE" id="PS51044">
    <property type="entry name" value="ZF_SP_RING"/>
    <property type="match status" value="1"/>
</dbReference>
<dbReference type="InterPro" id="IPR013083">
    <property type="entry name" value="Znf_RING/FYVE/PHD"/>
</dbReference>
<keyword evidence="7" id="KW-0862">Zinc</keyword>
<dbReference type="OrthoDB" id="5875376at2759"/>
<dbReference type="InterPro" id="IPR038654">
    <property type="entry name" value="PINIT_sf"/>
</dbReference>
<evidence type="ECO:0000256" key="8">
    <source>
        <dbReference type="PROSITE-ProRule" id="PRU00452"/>
    </source>
</evidence>
<evidence type="ECO:0000259" key="11">
    <source>
        <dbReference type="PROSITE" id="PS51466"/>
    </source>
</evidence>
<evidence type="ECO:0000256" key="2">
    <source>
        <dbReference type="ARBA" id="ARBA00005383"/>
    </source>
</evidence>
<comment type="similarity">
    <text evidence="2">Belongs to the PIAS family.</text>
</comment>
<reference evidence="14" key="1">
    <citation type="submission" date="2017-02" db="UniProtKB">
        <authorList>
            <consortium name="WormBaseParasite"/>
        </authorList>
    </citation>
    <scope>IDENTIFICATION</scope>
</reference>
<dbReference type="Pfam" id="PF02891">
    <property type="entry name" value="zf-MIZ"/>
    <property type="match status" value="1"/>
</dbReference>
<dbReference type="UniPathway" id="UPA00886"/>
<comment type="pathway">
    <text evidence="1">Protein modification; protein sumoylation.</text>
</comment>
<dbReference type="GO" id="GO:0061665">
    <property type="term" value="F:SUMO ligase activity"/>
    <property type="evidence" value="ECO:0007669"/>
    <property type="project" value="TreeGrafter"/>
</dbReference>
<dbReference type="GO" id="GO:0000785">
    <property type="term" value="C:chromatin"/>
    <property type="evidence" value="ECO:0007669"/>
    <property type="project" value="TreeGrafter"/>
</dbReference>
<dbReference type="SUPFAM" id="SSF68906">
    <property type="entry name" value="SAP domain"/>
    <property type="match status" value="1"/>
</dbReference>
<gene>
    <name evidence="12" type="ORF">TCLT_LOCUS7917</name>
</gene>
<dbReference type="Proteomes" id="UP000276776">
    <property type="component" value="Unassembled WGS sequence"/>
</dbReference>
<dbReference type="WBParaSite" id="TCLT_0000792801-mRNA-1">
    <property type="protein sequence ID" value="TCLT_0000792801-mRNA-1"/>
    <property type="gene ID" value="TCLT_0000792801"/>
</dbReference>
<keyword evidence="4" id="KW-0479">Metal-binding</keyword>
<evidence type="ECO:0000256" key="5">
    <source>
        <dbReference type="ARBA" id="ARBA00022771"/>
    </source>
</evidence>
<reference evidence="12 13" key="2">
    <citation type="submission" date="2018-11" db="EMBL/GenBank/DDBJ databases">
        <authorList>
            <consortium name="Pathogen Informatics"/>
        </authorList>
    </citation>
    <scope>NUCLEOTIDE SEQUENCE [LARGE SCALE GENOMIC DNA]</scope>
</reference>
<dbReference type="InterPro" id="IPR023321">
    <property type="entry name" value="PINIT"/>
</dbReference>
<dbReference type="GO" id="GO:0016925">
    <property type="term" value="P:protein sumoylation"/>
    <property type="evidence" value="ECO:0007669"/>
    <property type="project" value="UniProtKB-UniPathway"/>
</dbReference>
<evidence type="ECO:0000259" key="10">
    <source>
        <dbReference type="PROSITE" id="PS51044"/>
    </source>
</evidence>
<dbReference type="PANTHER" id="PTHR10782">
    <property type="entry name" value="ZINC FINGER MIZ DOMAIN-CONTAINING PROTEIN"/>
    <property type="match status" value="1"/>
</dbReference>
<organism evidence="14">
    <name type="scientific">Thelazia callipaeda</name>
    <name type="common">Oriental eyeworm</name>
    <name type="synonym">Parasitic nematode</name>
    <dbReference type="NCBI Taxonomy" id="103827"/>
    <lineage>
        <taxon>Eukaryota</taxon>
        <taxon>Metazoa</taxon>
        <taxon>Ecdysozoa</taxon>
        <taxon>Nematoda</taxon>
        <taxon>Chromadorea</taxon>
        <taxon>Rhabditida</taxon>
        <taxon>Spirurina</taxon>
        <taxon>Spiruromorpha</taxon>
        <taxon>Thelazioidea</taxon>
        <taxon>Thelaziidae</taxon>
        <taxon>Thelazia</taxon>
    </lineage>
</organism>
<evidence type="ECO:0000256" key="7">
    <source>
        <dbReference type="ARBA" id="ARBA00022833"/>
    </source>
</evidence>
<feature type="region of interest" description="Disordered" evidence="9">
    <location>
        <begin position="440"/>
        <end position="504"/>
    </location>
</feature>
<protein>
    <submittedName>
        <fullName evidence="14">SP-RING-type domain-containing protein</fullName>
    </submittedName>
</protein>
<evidence type="ECO:0000256" key="1">
    <source>
        <dbReference type="ARBA" id="ARBA00004718"/>
    </source>
</evidence>
<proteinExistence type="inferred from homology"/>
<evidence type="ECO:0000313" key="13">
    <source>
        <dbReference type="Proteomes" id="UP000276776"/>
    </source>
</evidence>
<dbReference type="GO" id="GO:0003712">
    <property type="term" value="F:transcription coregulator activity"/>
    <property type="evidence" value="ECO:0007669"/>
    <property type="project" value="TreeGrafter"/>
</dbReference>
<accession>A0A0N5D4M7</accession>
<dbReference type="OMA" id="FMANIQH"/>
<sequence>MSTSWKENKSWIGLKLVFIIGKRGKYLKLIFTLFAPVALQQFRVNELHILLSSFKCPKLGKKTELVQRCINLLHNSRNQAAVIQKIREISSSRRYNVPSAPSVAMYNHSENNNIVNSYESALNMPPVLMKQHYNPVHCPFSSQMNRASILRVSELPFYDKQQTLLELSELPANISGLRSIACMYFSFAIPHNVIPLIAHRRDCLVLPRTELQLRFFLLDHSAEQEDDFPPNCGVKIDDIPVTLPNVIPTNKPNAEAKRPSRPVDITSYCQPPRDISKAFRLEVEWTADRRAWAVGVYVVERLTSDIFQRFLANASTYRDAEETKRTIIDRLSCDDDGIQMESLRMSLLCPLGKTRMLEPVKAYDCSHLQCFDLLNFLKMNEKRPTWKCPVCNNIASFKKLIVDGYFKKILKDTSVNVTEIELLSDGTWRSVDVDQYVSDDEEVSIPNSSKSRLKDAGNHGLSSGNRGEAVPAEDIITLDSDDSDEVTERPSIQDIDTSRRRNTSSSVVCIDLDDSDPSEIPSRTCHALSISPVPAQLCNNIPVNASTSSTPSNVSAEDCTQMHSARPLMQQYFQHQRQPSSLPNHSMPYYPNQAMPLIPPSNSVMSGSNSANYFNPFDQPYNFYQQDYNTRLIAEELRQFMANIQHSSNSSSFPKNNS</sequence>
<dbReference type="GO" id="GO:0006357">
    <property type="term" value="P:regulation of transcription by RNA polymerase II"/>
    <property type="evidence" value="ECO:0007669"/>
    <property type="project" value="TreeGrafter"/>
</dbReference>
<dbReference type="PANTHER" id="PTHR10782:SF94">
    <property type="entry name" value="SUPPRESSOR OF VARIEGATION 2-10, ISOFORM I"/>
    <property type="match status" value="1"/>
</dbReference>
<evidence type="ECO:0000313" key="12">
    <source>
        <dbReference type="EMBL" id="VDN05422.1"/>
    </source>
</evidence>
<keyword evidence="13" id="KW-1185">Reference proteome</keyword>
<evidence type="ECO:0000256" key="4">
    <source>
        <dbReference type="ARBA" id="ARBA00022723"/>
    </source>
</evidence>
<evidence type="ECO:0000313" key="14">
    <source>
        <dbReference type="WBParaSite" id="TCLT_0000792801-mRNA-1"/>
    </source>
</evidence>
<evidence type="ECO:0000256" key="6">
    <source>
        <dbReference type="ARBA" id="ARBA00022786"/>
    </source>
</evidence>
<evidence type="ECO:0000256" key="3">
    <source>
        <dbReference type="ARBA" id="ARBA00022679"/>
    </source>
</evidence>
<dbReference type="STRING" id="103827.A0A0N5D4M7"/>
<name>A0A0N5D4M7_THECL</name>
<feature type="domain" description="SP-RING-type" evidence="10">
    <location>
        <begin position="334"/>
        <end position="415"/>
    </location>
</feature>
<feature type="domain" description="PINIT" evidence="11">
    <location>
        <begin position="137"/>
        <end position="302"/>
    </location>
</feature>
<dbReference type="Pfam" id="PF14324">
    <property type="entry name" value="PINIT"/>
    <property type="match status" value="1"/>
</dbReference>
<dbReference type="CDD" id="cd16650">
    <property type="entry name" value="SP-RING_PIAS-like"/>
    <property type="match status" value="1"/>
</dbReference>
<keyword evidence="6" id="KW-0833">Ubl conjugation pathway</keyword>
<dbReference type="SUPFAM" id="SSF57850">
    <property type="entry name" value="RING/U-box"/>
    <property type="match status" value="1"/>
</dbReference>
<dbReference type="InterPro" id="IPR004181">
    <property type="entry name" value="Znf_MIZ"/>
</dbReference>
<dbReference type="EMBL" id="UYYF01004559">
    <property type="protein sequence ID" value="VDN05422.1"/>
    <property type="molecule type" value="Genomic_DNA"/>
</dbReference>
<dbReference type="InterPro" id="IPR036361">
    <property type="entry name" value="SAP_dom_sf"/>
</dbReference>